<feature type="transmembrane region" description="Helical" evidence="2">
    <location>
        <begin position="18"/>
        <end position="39"/>
    </location>
</feature>
<protein>
    <recommendedName>
        <fullName evidence="3">DUF6533 domain-containing protein</fullName>
    </recommendedName>
</protein>
<accession>A0A4Q9MBY1</accession>
<evidence type="ECO:0000259" key="3">
    <source>
        <dbReference type="Pfam" id="PF20151"/>
    </source>
</evidence>
<sequence>MSSSQAAQLAVQYANNMIGNYCFCAGAVVFLYDSIITTIDEIQFFWRGKVTGAAILFWLNKYITTLTLVWDLATGLSISDKSCALSMKGDYAVGSLLNLIPAAFVAIRVYALGRSWFLCTMAIVLSVVPVGANFVNFWYQLTGKNIFLFGCEEIDHTPVALSTKVVIISRSCLIAADFLAIGATWSTLAQRPHSVHHMSVLKGTISSVFLLDGTVYFVTLSILNCLHLVFTVLSLDSNGLQSTSALTAFTIPLSAILISRFLLHLQSASLRDVGFIASSHATSTNPEGSIIFDRVVGSLSTPIEAHDYIRPEDDYGEDDDEVRNEEAYPACTSRE</sequence>
<evidence type="ECO:0000256" key="2">
    <source>
        <dbReference type="SAM" id="Phobius"/>
    </source>
</evidence>
<evidence type="ECO:0000313" key="4">
    <source>
        <dbReference type="EMBL" id="TBU23286.1"/>
    </source>
</evidence>
<evidence type="ECO:0000256" key="1">
    <source>
        <dbReference type="SAM" id="MobiDB-lite"/>
    </source>
</evidence>
<keyword evidence="2" id="KW-0472">Membrane</keyword>
<dbReference type="InterPro" id="IPR045340">
    <property type="entry name" value="DUF6533"/>
</dbReference>
<dbReference type="EMBL" id="ML143509">
    <property type="protein sequence ID" value="TBU23286.1"/>
    <property type="molecule type" value="Genomic_DNA"/>
</dbReference>
<reference evidence="4" key="1">
    <citation type="submission" date="2019-01" db="EMBL/GenBank/DDBJ databases">
        <title>Draft genome sequences of three monokaryotic isolates of the white-rot basidiomycete fungus Dichomitus squalens.</title>
        <authorList>
            <consortium name="DOE Joint Genome Institute"/>
            <person name="Lopez S.C."/>
            <person name="Andreopoulos B."/>
            <person name="Pangilinan J."/>
            <person name="Lipzen A."/>
            <person name="Riley R."/>
            <person name="Ahrendt S."/>
            <person name="Ng V."/>
            <person name="Barry K."/>
            <person name="Daum C."/>
            <person name="Grigoriev I.V."/>
            <person name="Hilden K.S."/>
            <person name="Makela M.R."/>
            <person name="de Vries R.P."/>
        </authorList>
    </citation>
    <scope>NUCLEOTIDE SEQUENCE [LARGE SCALE GENOMIC DNA]</scope>
    <source>
        <strain evidence="4">OM18370.1</strain>
    </source>
</reference>
<dbReference type="OrthoDB" id="2756573at2759"/>
<keyword evidence="2" id="KW-1133">Transmembrane helix</keyword>
<name>A0A4Q9MBY1_9APHY</name>
<feature type="transmembrane region" description="Helical" evidence="2">
    <location>
        <begin position="91"/>
        <end position="110"/>
    </location>
</feature>
<dbReference type="AlphaFoldDB" id="A0A4Q9MBY1"/>
<feature type="transmembrane region" description="Helical" evidence="2">
    <location>
        <begin position="245"/>
        <end position="263"/>
    </location>
</feature>
<proteinExistence type="predicted"/>
<feature type="transmembrane region" description="Helical" evidence="2">
    <location>
        <begin position="167"/>
        <end position="188"/>
    </location>
</feature>
<feature type="transmembrane region" description="Helical" evidence="2">
    <location>
        <begin position="51"/>
        <end position="71"/>
    </location>
</feature>
<dbReference type="Pfam" id="PF20151">
    <property type="entry name" value="DUF6533"/>
    <property type="match status" value="1"/>
</dbReference>
<feature type="region of interest" description="Disordered" evidence="1">
    <location>
        <begin position="310"/>
        <end position="335"/>
    </location>
</feature>
<dbReference type="Proteomes" id="UP000292957">
    <property type="component" value="Unassembled WGS sequence"/>
</dbReference>
<gene>
    <name evidence="4" type="ORF">BD311DRAFT_731591</name>
</gene>
<keyword evidence="2" id="KW-0812">Transmembrane</keyword>
<organism evidence="4">
    <name type="scientific">Dichomitus squalens</name>
    <dbReference type="NCBI Taxonomy" id="114155"/>
    <lineage>
        <taxon>Eukaryota</taxon>
        <taxon>Fungi</taxon>
        <taxon>Dikarya</taxon>
        <taxon>Basidiomycota</taxon>
        <taxon>Agaricomycotina</taxon>
        <taxon>Agaricomycetes</taxon>
        <taxon>Polyporales</taxon>
        <taxon>Polyporaceae</taxon>
        <taxon>Dichomitus</taxon>
    </lineage>
</organism>
<feature type="domain" description="DUF6533" evidence="3">
    <location>
        <begin position="21"/>
        <end position="64"/>
    </location>
</feature>
<feature type="compositionally biased region" description="Acidic residues" evidence="1">
    <location>
        <begin position="314"/>
        <end position="323"/>
    </location>
</feature>
<feature type="transmembrane region" description="Helical" evidence="2">
    <location>
        <begin position="209"/>
        <end position="233"/>
    </location>
</feature>
<feature type="transmembrane region" description="Helical" evidence="2">
    <location>
        <begin position="117"/>
        <end position="139"/>
    </location>
</feature>